<evidence type="ECO:0000256" key="3">
    <source>
        <dbReference type="SAM" id="MobiDB-lite"/>
    </source>
</evidence>
<comment type="caution">
    <text evidence="5">The sequence shown here is derived from an EMBL/GenBank/DDBJ whole genome shotgun (WGS) entry which is preliminary data.</text>
</comment>
<organism evidence="5 6">
    <name type="scientific">Macrostomum lignano</name>
    <dbReference type="NCBI Taxonomy" id="282301"/>
    <lineage>
        <taxon>Eukaryota</taxon>
        <taxon>Metazoa</taxon>
        <taxon>Spiralia</taxon>
        <taxon>Lophotrochozoa</taxon>
        <taxon>Platyhelminthes</taxon>
        <taxon>Rhabditophora</taxon>
        <taxon>Macrostomorpha</taxon>
        <taxon>Macrostomida</taxon>
        <taxon>Macrostomidae</taxon>
        <taxon>Macrostomum</taxon>
    </lineage>
</organism>
<sequence length="537" mass="60083">LRICTGDKSRKKLVCASSLDQLRLKGCEKLGIADADNVWIVTEDGFEIDDDDLIPEIAKEAKFVYFLLQGELLDCVSKPSNETPFMPSNPARQQASSSELVGSTGVSMPGGAAAGSLPWPEVYTLPRMGELSDALRELRLNPEKGAEFKVNPTFVNRFLKFIIEDVFQQFKSEDNPYLSGVEIRDICCAIIATYSGLRDDSPEGFRFWRIKICRRLKDLRSRKLTSFTSPIVLQMRGKHGRKRKVTAAAAAACAPTGDTSADELGDDGVDEPIDDSGDDEQPPFEHRPVEPDCRSVMNKSVDFENDGTVPPSHEQRRERLNSDFGRVSISEVLDEMRVLFPVRISRCQDKTVAEEVELYRPLTLLPVILQETHLMIEEYNKSKTDYICASGPNEIRTNITAALMKIYNNRKHLKNYKFCKKYVDAVDSDDEKLCAAVCLLLGRLKIDAEKIFCDGLPVRIVRDENSKWSGVSVNGATLVFDNAADTVIVFIIVYVAFNLQHVPFMEPFLETIEVLAKLRSRSAVSRSSAKTVIASFL</sequence>
<gene>
    <name evidence="5" type="ORF">BOX15_Mlig032484g3</name>
</gene>
<dbReference type="GO" id="GO:0006915">
    <property type="term" value="P:apoptotic process"/>
    <property type="evidence" value="ECO:0007669"/>
    <property type="project" value="UniProtKB-UniRule"/>
</dbReference>
<protein>
    <recommendedName>
        <fullName evidence="4">CIDE-N domain-containing protein</fullName>
    </recommendedName>
</protein>
<dbReference type="Gene3D" id="3.10.20.10">
    <property type="match status" value="1"/>
</dbReference>
<dbReference type="Pfam" id="PF02017">
    <property type="entry name" value="CIDE-N"/>
    <property type="match status" value="1"/>
</dbReference>
<feature type="compositionally biased region" description="Polar residues" evidence="3">
    <location>
        <begin position="90"/>
        <end position="102"/>
    </location>
</feature>
<keyword evidence="6" id="KW-1185">Reference proteome</keyword>
<evidence type="ECO:0000313" key="6">
    <source>
        <dbReference type="Proteomes" id="UP000215902"/>
    </source>
</evidence>
<keyword evidence="1 2" id="KW-0053">Apoptosis</keyword>
<dbReference type="OrthoDB" id="9387550at2759"/>
<dbReference type="InterPro" id="IPR003508">
    <property type="entry name" value="CIDE-N_dom"/>
</dbReference>
<dbReference type="EMBL" id="NIVC01000640">
    <property type="protein sequence ID" value="PAA79328.1"/>
    <property type="molecule type" value="Genomic_DNA"/>
</dbReference>
<proteinExistence type="predicted"/>
<feature type="domain" description="CIDE-N" evidence="4">
    <location>
        <begin position="1"/>
        <end position="74"/>
    </location>
</feature>
<dbReference type="SMART" id="SM00266">
    <property type="entry name" value="CAD"/>
    <property type="match status" value="1"/>
</dbReference>
<dbReference type="SUPFAM" id="SSF54277">
    <property type="entry name" value="CAD &amp; PB1 domains"/>
    <property type="match status" value="1"/>
</dbReference>
<dbReference type="PROSITE" id="PS51135">
    <property type="entry name" value="CIDE_N"/>
    <property type="match status" value="1"/>
</dbReference>
<accession>A0A267FZS3</accession>
<reference evidence="5 6" key="1">
    <citation type="submission" date="2017-06" db="EMBL/GenBank/DDBJ databases">
        <title>A platform for efficient transgenesis in Macrostomum lignano, a flatworm model organism for stem cell research.</title>
        <authorList>
            <person name="Berezikov E."/>
        </authorList>
    </citation>
    <scope>NUCLEOTIDE SEQUENCE [LARGE SCALE GENOMIC DNA]</scope>
    <source>
        <strain evidence="5">DV1</strain>
        <tissue evidence="5">Whole organism</tissue>
    </source>
</reference>
<feature type="non-terminal residue" evidence="5">
    <location>
        <position position="1"/>
    </location>
</feature>
<evidence type="ECO:0000259" key="4">
    <source>
        <dbReference type="PROSITE" id="PS51135"/>
    </source>
</evidence>
<evidence type="ECO:0000256" key="2">
    <source>
        <dbReference type="PROSITE-ProRule" id="PRU00447"/>
    </source>
</evidence>
<dbReference type="AlphaFoldDB" id="A0A267FZS3"/>
<name>A0A267FZS3_9PLAT</name>
<evidence type="ECO:0000256" key="1">
    <source>
        <dbReference type="ARBA" id="ARBA00022703"/>
    </source>
</evidence>
<dbReference type="Proteomes" id="UP000215902">
    <property type="component" value="Unassembled WGS sequence"/>
</dbReference>
<feature type="region of interest" description="Disordered" evidence="3">
    <location>
        <begin position="256"/>
        <end position="291"/>
    </location>
</feature>
<feature type="compositionally biased region" description="Acidic residues" evidence="3">
    <location>
        <begin position="260"/>
        <end position="282"/>
    </location>
</feature>
<evidence type="ECO:0000313" key="5">
    <source>
        <dbReference type="EMBL" id="PAA79328.1"/>
    </source>
</evidence>
<feature type="region of interest" description="Disordered" evidence="3">
    <location>
        <begin position="83"/>
        <end position="102"/>
    </location>
</feature>